<dbReference type="InterPro" id="IPR050235">
    <property type="entry name" value="CK1_Ser-Thr_kinase"/>
</dbReference>
<feature type="region of interest" description="Disordered" evidence="2">
    <location>
        <begin position="487"/>
        <end position="513"/>
    </location>
</feature>
<organism evidence="4 5">
    <name type="scientific">Absidia repens</name>
    <dbReference type="NCBI Taxonomy" id="90262"/>
    <lineage>
        <taxon>Eukaryota</taxon>
        <taxon>Fungi</taxon>
        <taxon>Fungi incertae sedis</taxon>
        <taxon>Mucoromycota</taxon>
        <taxon>Mucoromycotina</taxon>
        <taxon>Mucoromycetes</taxon>
        <taxon>Mucorales</taxon>
        <taxon>Cunninghamellaceae</taxon>
        <taxon>Absidia</taxon>
    </lineage>
</organism>
<evidence type="ECO:0000256" key="2">
    <source>
        <dbReference type="SAM" id="MobiDB-lite"/>
    </source>
</evidence>
<dbReference type="GO" id="GO:0005524">
    <property type="term" value="F:ATP binding"/>
    <property type="evidence" value="ECO:0007669"/>
    <property type="project" value="UniProtKB-UniRule"/>
</dbReference>
<feature type="compositionally biased region" description="Basic residues" evidence="2">
    <location>
        <begin position="549"/>
        <end position="563"/>
    </location>
</feature>
<keyword evidence="4" id="KW-0418">Kinase</keyword>
<evidence type="ECO:0000256" key="1">
    <source>
        <dbReference type="PROSITE-ProRule" id="PRU10141"/>
    </source>
</evidence>
<feature type="compositionally biased region" description="Polar residues" evidence="2">
    <location>
        <begin position="565"/>
        <end position="577"/>
    </location>
</feature>
<feature type="compositionally biased region" description="Polar residues" evidence="2">
    <location>
        <begin position="631"/>
        <end position="650"/>
    </location>
</feature>
<sequence>MTSPRNIYPHSYRQEDDCLSYGRSNRLESASYESNRTDLSLNSRDVVVADQWVVLGKIGEGSFGEVFEVRDINTKRHYAIKRENMKIKNPQLKFENIMYDVLAGVVGIPQCHWYGQFDGFDCIVMDLLGPNLSQVRENVSCMELDIAVDLVCQMPDNFLFPSNCYLPEMEMVESTDEHGMPLTTYKKSTCKQVFEEQWGDSYPKLFAVDFGLASYWRDPETGLPYPDTKKHNRSKTGTARYASINVHRGKAHSRRDDVESIGYILLDLLLGTLPWTGVHAKNSKIGWDRMRQLKVDACLADLCAGLPLGVLKFVEYPRSLKFGDQPDYELMRRFLKECLPGGAYSTLVKSPFGGEARPTDNYNVIQQELEELRQKQQKEQQRHYRHRQAIDDNKCNKASDNDDHTSLFAMDDLTNQLSRAAISESAPALARQQRRTSATSQSSLHKLLKRRKAKKVGWNTHKHDDMPWKPKIDWTNDEKFTANLAKSWGEDDPTIMGNGGLPPSVESRNSRSTDDIGNLDFAWSKKHPHFQVKYDKGEDGCQQQQQQTRQRHHSQPHYHRRYSKSTDQPQLQNTNDRQIYHIEGDQSHQRQHRSTRYHNNDKLSHNRRPSRHHNHNINSLQEVTDLDGRQTKNGSATTRQPTNILVQNEN</sequence>
<dbReference type="SMART" id="SM00220">
    <property type="entry name" value="S_TKc"/>
    <property type="match status" value="1"/>
</dbReference>
<name>A0A1X2J0J9_9FUNG</name>
<feature type="binding site" evidence="1">
    <location>
        <position position="81"/>
    </location>
    <ligand>
        <name>ATP</name>
        <dbReference type="ChEBI" id="CHEBI:30616"/>
    </ligand>
</feature>
<feature type="domain" description="Protein kinase" evidence="3">
    <location>
        <begin position="52"/>
        <end position="335"/>
    </location>
</feature>
<evidence type="ECO:0000259" key="3">
    <source>
        <dbReference type="PROSITE" id="PS50011"/>
    </source>
</evidence>
<feature type="compositionally biased region" description="Basic residues" evidence="2">
    <location>
        <begin position="605"/>
        <end position="615"/>
    </location>
</feature>
<feature type="compositionally biased region" description="Basic residues" evidence="2">
    <location>
        <begin position="446"/>
        <end position="455"/>
    </location>
</feature>
<accession>A0A1X2J0J9</accession>
<dbReference type="Gene3D" id="1.10.510.10">
    <property type="entry name" value="Transferase(Phosphotransferase) domain 1"/>
    <property type="match status" value="1"/>
</dbReference>
<dbReference type="PANTHER" id="PTHR11909">
    <property type="entry name" value="CASEIN KINASE-RELATED"/>
    <property type="match status" value="1"/>
</dbReference>
<keyword evidence="1" id="KW-0067">ATP-binding</keyword>
<keyword evidence="1" id="KW-0547">Nucleotide-binding</keyword>
<feature type="region of interest" description="Disordered" evidence="2">
    <location>
        <begin position="424"/>
        <end position="462"/>
    </location>
</feature>
<evidence type="ECO:0000313" key="4">
    <source>
        <dbReference type="EMBL" id="ORZ25377.1"/>
    </source>
</evidence>
<dbReference type="STRING" id="90262.A0A1X2J0J9"/>
<gene>
    <name evidence="4" type="ORF">BCR42DRAFT_315625</name>
</gene>
<dbReference type="GO" id="GO:0004672">
    <property type="term" value="F:protein kinase activity"/>
    <property type="evidence" value="ECO:0007669"/>
    <property type="project" value="InterPro"/>
</dbReference>
<comment type="caution">
    <text evidence="4">The sequence shown here is derived from an EMBL/GenBank/DDBJ whole genome shotgun (WGS) entry which is preliminary data.</text>
</comment>
<feature type="region of interest" description="Disordered" evidence="2">
    <location>
        <begin position="373"/>
        <end position="403"/>
    </location>
</feature>
<dbReference type="PROSITE" id="PS00107">
    <property type="entry name" value="PROTEIN_KINASE_ATP"/>
    <property type="match status" value="1"/>
</dbReference>
<protein>
    <submittedName>
        <fullName evidence="4">Kinase-like domain-containing protein</fullName>
    </submittedName>
</protein>
<feature type="compositionally biased region" description="Basic and acidic residues" evidence="2">
    <location>
        <begin position="578"/>
        <end position="588"/>
    </location>
</feature>
<dbReference type="Proteomes" id="UP000193560">
    <property type="component" value="Unassembled WGS sequence"/>
</dbReference>
<dbReference type="InterPro" id="IPR017441">
    <property type="entry name" value="Protein_kinase_ATP_BS"/>
</dbReference>
<feature type="region of interest" description="Disordered" evidence="2">
    <location>
        <begin position="535"/>
        <end position="650"/>
    </location>
</feature>
<dbReference type="PROSITE" id="PS50011">
    <property type="entry name" value="PROTEIN_KINASE_DOM"/>
    <property type="match status" value="1"/>
</dbReference>
<reference evidence="4 5" key="1">
    <citation type="submission" date="2016-07" db="EMBL/GenBank/DDBJ databases">
        <title>Pervasive Adenine N6-methylation of Active Genes in Fungi.</title>
        <authorList>
            <consortium name="DOE Joint Genome Institute"/>
            <person name="Mondo S.J."/>
            <person name="Dannebaum R.O."/>
            <person name="Kuo R.C."/>
            <person name="Labutti K."/>
            <person name="Haridas S."/>
            <person name="Kuo A."/>
            <person name="Salamov A."/>
            <person name="Ahrendt S.R."/>
            <person name="Lipzen A."/>
            <person name="Sullivan W."/>
            <person name="Andreopoulos W.B."/>
            <person name="Clum A."/>
            <person name="Lindquist E."/>
            <person name="Daum C."/>
            <person name="Ramamoorthy G.K."/>
            <person name="Gryganskyi A."/>
            <person name="Culley D."/>
            <person name="Magnuson J.K."/>
            <person name="James T.Y."/>
            <person name="O'Malley M.A."/>
            <person name="Stajich J.E."/>
            <person name="Spatafora J.W."/>
            <person name="Visel A."/>
            <person name="Grigoriev I.V."/>
        </authorList>
    </citation>
    <scope>NUCLEOTIDE SEQUENCE [LARGE SCALE GENOMIC DNA]</scope>
    <source>
        <strain evidence="4 5">NRRL 1336</strain>
    </source>
</reference>
<dbReference type="AlphaFoldDB" id="A0A1X2J0J9"/>
<dbReference type="Gene3D" id="3.30.200.20">
    <property type="entry name" value="Phosphorylase Kinase, domain 1"/>
    <property type="match status" value="1"/>
</dbReference>
<dbReference type="OrthoDB" id="5979581at2759"/>
<keyword evidence="4" id="KW-0808">Transferase</keyword>
<evidence type="ECO:0000313" key="5">
    <source>
        <dbReference type="Proteomes" id="UP000193560"/>
    </source>
</evidence>
<proteinExistence type="predicted"/>
<keyword evidence="5" id="KW-1185">Reference proteome</keyword>
<dbReference type="InterPro" id="IPR000719">
    <property type="entry name" value="Prot_kinase_dom"/>
</dbReference>
<dbReference type="SUPFAM" id="SSF56112">
    <property type="entry name" value="Protein kinase-like (PK-like)"/>
    <property type="match status" value="1"/>
</dbReference>
<dbReference type="InterPro" id="IPR011009">
    <property type="entry name" value="Kinase-like_dom_sf"/>
</dbReference>
<dbReference type="EMBL" id="MCGE01000001">
    <property type="protein sequence ID" value="ORZ25377.1"/>
    <property type="molecule type" value="Genomic_DNA"/>
</dbReference>